<dbReference type="AlphaFoldDB" id="A0A1J4TPG1"/>
<dbReference type="EMBL" id="MNUY01000052">
    <property type="protein sequence ID" value="OIO13714.1"/>
    <property type="molecule type" value="Genomic_DNA"/>
</dbReference>
<proteinExistence type="predicted"/>
<protein>
    <submittedName>
        <fullName evidence="2">Uncharacterized protein</fullName>
    </submittedName>
</protein>
<keyword evidence="1" id="KW-1133">Transmembrane helix</keyword>
<gene>
    <name evidence="2" type="ORF">AUJ73_03390</name>
</gene>
<name>A0A1J4TPG1_9BACT</name>
<sequence>MESNNALRRSVNPPKRKKVPLKNLIRHWTSEAMDITRKVFPYVVLGVGLGAIIHGFIPESNHRILIHPELVCDTRLPHFLVFPYMPIQ</sequence>
<dbReference type="Proteomes" id="UP000183120">
    <property type="component" value="Unassembled WGS sequence"/>
</dbReference>
<reference evidence="2 3" key="1">
    <citation type="journal article" date="2016" name="Environ. Microbiol.">
        <title>Genomic resolution of a cold subsurface aquifer community provides metabolic insights for novel microbes adapted to high CO concentrations.</title>
        <authorList>
            <person name="Probst A.J."/>
            <person name="Castelle C.J."/>
            <person name="Singh A."/>
            <person name="Brown C.T."/>
            <person name="Anantharaman K."/>
            <person name="Sharon I."/>
            <person name="Hug L.A."/>
            <person name="Burstein D."/>
            <person name="Emerson J.B."/>
            <person name="Thomas B.C."/>
            <person name="Banfield J.F."/>
        </authorList>
    </citation>
    <scope>NUCLEOTIDE SEQUENCE [LARGE SCALE GENOMIC DNA]</scope>
    <source>
        <strain evidence="2">CG1_02_37_22</strain>
    </source>
</reference>
<evidence type="ECO:0000313" key="2">
    <source>
        <dbReference type="EMBL" id="OIO13714.1"/>
    </source>
</evidence>
<organism evidence="2 3">
    <name type="scientific">Candidatus Gottesmanbacteria bacterium CG1_02_37_22</name>
    <dbReference type="NCBI Taxonomy" id="1805209"/>
    <lineage>
        <taxon>Bacteria</taxon>
        <taxon>Candidatus Gottesmaniibacteriota</taxon>
    </lineage>
</organism>
<evidence type="ECO:0000313" key="3">
    <source>
        <dbReference type="Proteomes" id="UP000183120"/>
    </source>
</evidence>
<evidence type="ECO:0000256" key="1">
    <source>
        <dbReference type="SAM" id="Phobius"/>
    </source>
</evidence>
<comment type="caution">
    <text evidence="2">The sequence shown here is derived from an EMBL/GenBank/DDBJ whole genome shotgun (WGS) entry which is preliminary data.</text>
</comment>
<keyword evidence="1" id="KW-0812">Transmembrane</keyword>
<keyword evidence="1" id="KW-0472">Membrane</keyword>
<accession>A0A1J4TPG1</accession>
<feature type="transmembrane region" description="Helical" evidence="1">
    <location>
        <begin position="39"/>
        <end position="57"/>
    </location>
</feature>
<dbReference type="STRING" id="1805209.AUJ73_03390"/>